<dbReference type="SUPFAM" id="SSF46785">
    <property type="entry name" value="Winged helix' DNA-binding domain"/>
    <property type="match status" value="1"/>
</dbReference>
<dbReference type="InterPro" id="IPR003725">
    <property type="entry name" value="ModE-bd_N"/>
</dbReference>
<comment type="similarity">
    <text evidence="1 5">Belongs to the ModE family.</text>
</comment>
<gene>
    <name evidence="7" type="primary">mopB</name>
    <name evidence="8" type="ORF">JMM60_12445</name>
    <name evidence="7" type="ORF">NHU_03074</name>
</gene>
<dbReference type="AlphaFoldDB" id="A0A0D6B504"/>
<feature type="domain" description="Mop" evidence="6">
    <location>
        <begin position="194"/>
        <end position="260"/>
    </location>
</feature>
<keyword evidence="2 5" id="KW-0813">Transport</keyword>
<evidence type="ECO:0000313" key="10">
    <source>
        <dbReference type="Proteomes" id="UP000604473"/>
    </source>
</evidence>
<dbReference type="InterPro" id="IPR051815">
    <property type="entry name" value="Molybdate_resp_trans_reg"/>
</dbReference>
<keyword evidence="3 5" id="KW-0500">Molybdenum</keyword>
<dbReference type="PANTHER" id="PTHR30432">
    <property type="entry name" value="TRANSCRIPTIONAL REGULATOR MODE"/>
    <property type="match status" value="1"/>
</dbReference>
<dbReference type="PROSITE" id="PS51866">
    <property type="entry name" value="MOP"/>
    <property type="match status" value="2"/>
</dbReference>
<dbReference type="PANTHER" id="PTHR30432:SF1">
    <property type="entry name" value="DNA-BINDING TRANSCRIPTIONAL DUAL REGULATOR MODE"/>
    <property type="match status" value="1"/>
</dbReference>
<dbReference type="Proteomes" id="UP000604473">
    <property type="component" value="Unassembled WGS sequence"/>
</dbReference>
<evidence type="ECO:0000256" key="3">
    <source>
        <dbReference type="ARBA" id="ARBA00022505"/>
    </source>
</evidence>
<dbReference type="InterPro" id="IPR036390">
    <property type="entry name" value="WH_DNA-bd_sf"/>
</dbReference>
<dbReference type="Proteomes" id="UP000064912">
    <property type="component" value="Chromosome"/>
</dbReference>
<protein>
    <submittedName>
        <fullName evidence="8">TOBE domain-containing protein</fullName>
    </submittedName>
    <submittedName>
        <fullName evidence="7">Transcriptional repressor, ModE</fullName>
    </submittedName>
</protein>
<dbReference type="InterPro" id="IPR016462">
    <property type="entry name" value="ModE"/>
</dbReference>
<dbReference type="PIRSF" id="PIRSF005763">
    <property type="entry name" value="Txn_reg_ModE"/>
    <property type="match status" value="1"/>
</dbReference>
<reference evidence="8 10" key="2">
    <citation type="submission" date="2021-01" db="EMBL/GenBank/DDBJ databases">
        <title>Draft genomes of Rhodovulum sulfidophilum.</title>
        <authorList>
            <person name="Guzman M.S."/>
        </authorList>
    </citation>
    <scope>NUCLEOTIDE SEQUENCE [LARGE SCALE GENOMIC DNA]</scope>
    <source>
        <strain evidence="8 10">AB35</strain>
    </source>
</reference>
<dbReference type="OrthoDB" id="9800709at2"/>
<organism evidence="7 9">
    <name type="scientific">Rhodovulum sulfidophilum</name>
    <name type="common">Rhodobacter sulfidophilus</name>
    <dbReference type="NCBI Taxonomy" id="35806"/>
    <lineage>
        <taxon>Bacteria</taxon>
        <taxon>Pseudomonadati</taxon>
        <taxon>Pseudomonadota</taxon>
        <taxon>Alphaproteobacteria</taxon>
        <taxon>Rhodobacterales</taxon>
        <taxon>Paracoccaceae</taxon>
        <taxon>Rhodovulum</taxon>
    </lineage>
</organism>
<keyword evidence="4" id="KW-0677">Repeat</keyword>
<dbReference type="InterPro" id="IPR004606">
    <property type="entry name" value="Mop_domain"/>
</dbReference>
<dbReference type="Gene3D" id="2.40.50.100">
    <property type="match status" value="2"/>
</dbReference>
<name>A0A0D6B504_RHOSU</name>
<feature type="domain" description="Mop" evidence="6">
    <location>
        <begin position="122"/>
        <end position="188"/>
    </location>
</feature>
<dbReference type="eggNOG" id="COG2005">
    <property type="taxonomic scope" value="Bacteria"/>
</dbReference>
<accession>A0A0D6B504</accession>
<evidence type="ECO:0000313" key="9">
    <source>
        <dbReference type="Proteomes" id="UP000064912"/>
    </source>
</evidence>
<dbReference type="SUPFAM" id="SSF50331">
    <property type="entry name" value="MOP-like"/>
    <property type="match status" value="2"/>
</dbReference>
<evidence type="ECO:0000313" key="8">
    <source>
        <dbReference type="EMBL" id="MBL3609601.1"/>
    </source>
</evidence>
<dbReference type="GO" id="GO:0030151">
    <property type="term" value="F:molybdenum ion binding"/>
    <property type="evidence" value="ECO:0007669"/>
    <property type="project" value="UniProtKB-UniRule"/>
</dbReference>
<dbReference type="GO" id="GO:0015689">
    <property type="term" value="P:molybdate ion transport"/>
    <property type="evidence" value="ECO:0007669"/>
    <property type="project" value="UniProtKB-UniRule"/>
</dbReference>
<dbReference type="InterPro" id="IPR008995">
    <property type="entry name" value="Mo/tungstate-bd_C_term_dom"/>
</dbReference>
<keyword evidence="10" id="KW-1185">Reference proteome</keyword>
<dbReference type="eggNOG" id="COG3585">
    <property type="taxonomic scope" value="Bacteria"/>
</dbReference>
<dbReference type="InterPro" id="IPR000847">
    <property type="entry name" value="LysR_HTH_N"/>
</dbReference>
<dbReference type="RefSeq" id="WP_060835528.1">
    <property type="nucleotide sequence ID" value="NZ_JAAEAJ010000018.1"/>
</dbReference>
<dbReference type="NCBIfam" id="TIGR00638">
    <property type="entry name" value="Mop"/>
    <property type="match status" value="2"/>
</dbReference>
<dbReference type="Gene3D" id="1.10.10.10">
    <property type="entry name" value="Winged helix-like DNA-binding domain superfamily/Winged helix DNA-binding domain"/>
    <property type="match status" value="1"/>
</dbReference>
<dbReference type="InterPro" id="IPR005116">
    <property type="entry name" value="Transp-assoc_OB_typ1"/>
</dbReference>
<dbReference type="KEGG" id="rsu:NHU_03074"/>
<sequence length="261" mass="26437">MPVGLRSALTLERPGARMGADRVALLAAVGRTGSISAAAREVGLSYKAAWDGVQAMNNIFASPLVSAAPGGRAGGGATLTPAGEKVIAAFTAIQEGLERVVASLDSQIDLDPGDILWSLMMKTSARNTYRATVTAVTESPVSAEVRMDIGGGQTLTSVITGQSAAGMGLAPGIEVFALVKSSFVILARGEELGALSVRNRLSGTVTGRTDGPVNSEIVLDLGGDKTLAATITRESAEALALAPGDSATALIKSSHVILALP</sequence>
<reference evidence="7 9" key="1">
    <citation type="submission" date="2015-02" db="EMBL/GenBank/DDBJ databases">
        <title>Genome sequene of Rhodovulum sulfidophilum DSM 2351.</title>
        <authorList>
            <person name="Nagao N."/>
        </authorList>
    </citation>
    <scope>NUCLEOTIDE SEQUENCE [LARGE SCALE GENOMIC DNA]</scope>
    <source>
        <strain evidence="7 9">DSM 2351</strain>
    </source>
</reference>
<proteinExistence type="inferred from homology"/>
<evidence type="ECO:0000256" key="5">
    <source>
        <dbReference type="PIRNR" id="PIRNR005763"/>
    </source>
</evidence>
<evidence type="ECO:0000256" key="1">
    <source>
        <dbReference type="ARBA" id="ARBA00008110"/>
    </source>
</evidence>
<evidence type="ECO:0000256" key="2">
    <source>
        <dbReference type="ARBA" id="ARBA00022448"/>
    </source>
</evidence>
<dbReference type="EMBL" id="AP014800">
    <property type="protein sequence ID" value="BAQ70218.1"/>
    <property type="molecule type" value="Genomic_DNA"/>
</dbReference>
<evidence type="ECO:0000313" key="7">
    <source>
        <dbReference type="EMBL" id="BAQ70218.1"/>
    </source>
</evidence>
<dbReference type="EMBL" id="JAESJJ010000016">
    <property type="protein sequence ID" value="MBL3609601.1"/>
    <property type="molecule type" value="Genomic_DNA"/>
</dbReference>
<dbReference type="PATRIC" id="fig|35806.4.peg.3157"/>
<evidence type="ECO:0000256" key="4">
    <source>
        <dbReference type="ARBA" id="ARBA00022737"/>
    </source>
</evidence>
<dbReference type="InterPro" id="IPR036388">
    <property type="entry name" value="WH-like_DNA-bd_sf"/>
</dbReference>
<dbReference type="NCBIfam" id="TIGR00637">
    <property type="entry name" value="ModE_repress"/>
    <property type="match status" value="1"/>
</dbReference>
<dbReference type="Pfam" id="PF03459">
    <property type="entry name" value="TOBE"/>
    <property type="match status" value="2"/>
</dbReference>
<dbReference type="GO" id="GO:0003700">
    <property type="term" value="F:DNA-binding transcription factor activity"/>
    <property type="evidence" value="ECO:0007669"/>
    <property type="project" value="InterPro"/>
</dbReference>
<dbReference type="Pfam" id="PF00126">
    <property type="entry name" value="HTH_1"/>
    <property type="match status" value="1"/>
</dbReference>
<evidence type="ECO:0000259" key="6">
    <source>
        <dbReference type="PROSITE" id="PS51866"/>
    </source>
</evidence>